<sequence>MRSRPRRARRSTRVRAGAGLLGALVVLAPGLVPAATASGQAPTLRAAVVDPALRAEVADAAPGEELDYLLSLRAAPDLAVIENDHDAVVAALKEVAATSQPAVIDEIEDRGAEVLNTFWIGNLILIRSTADVLAALSNEPAVARVLAVQEMTVPEPEPDQAPADAEDVTWGLGHIGADDVWDEFGVTGSGVRVAVLDTGVNARHPDLSTRLATDVPGDPYFPGGWMEWDTNGVPRHTLPADTNGHGTHVSGTVLGGDASGTHIGVAPGARLMSGRVLPSGSGTTPQIIAGMQWAVDPYDHAGNPAGEPARVVNMSFSPSTGGVIDAMVQPLRNMVAAGVLPVAAAGNCGEGCHGGPGDIPEALTVGATDVADDVAAFSSGATVTTAEFQQPPADWPQSWVVPDVSAPGVDVYSSSSNAFGGIVYARNNGTSMAAPHVAGVAALMLSADPTLTVGQITDALRDTSSFDDRYGLARPNTRYGQGRVDARRAVAHVALHTGVAGTVVDAASLAPVPDVVVSVPGLGVSQRTTTDGRFDLRLPPGTYSLEAAWEGRLVATVDALTVTDTVRSADIALSGVAGRVIDAVTGKPASHTAVTAQGTAGDTGVSTTTAGDGSYRLYLSPGTYTLTARRFGYADLAGAGASVTDGQVTSRDLALSPLPTSTITGVVSYAASGTGVPGVTVELADGPRSAVTDSDGRYTIKDVPRGTHRVVAKPELFVEPAPVDVTTTAGSASTVDFTLACGGECPGLWVAREHGPVAAGQDSASATVVSPDGRRLYVAGTSSGEGSQVDYLTVAYDTATGRTLWQARYDGPARGQDGVNDIALSPDGARVYVTGLSVGQGVGPSGGDYATLAYDASTGDELWLARYNGPGDNFDNARAVEVSPDGGTVLVTGQVQLRTGTTSHTDYGTVAYDAVSGFQRWVALYDGPAVGFDSANDLAVSPRGDAVFVTGHSPGAGSGWDHATVAYAVRTGEQLWAARYDGPAGGSDDAGALAVSPDGDRLFVTGTTAGDRGLPDYATVAYDTSDGARLWTAAYDGPGGSLDRATALAVSPDGSGVYVTGQSSAGSTGATADYATVRYAAATGATSWVARYSGDAEGADAAAAVAVSRDGSQVVVTGTSAGDGSGDDFATVAYEPADGTQRWAARYDGPAGDDDDAAAVTVSPDGERVFVTGGSDLGIGDDPLVAPSDFATLAYDAAGNARTPVFVSHDVRAVPPVVAAGDPLHTVAEVTNVGVGTGSYAATLVLDGVVAVTTDVALGPGESTTVGWDLPEIAAGTHELRVGAASSELLAVACDRTLTGQHRGLLTVSSGTTCLGDGARVTGGVTVEAGAGLLATRASITGPVTAAGPAVLALTDASVSGPVTATGVTQALSIVSSRTGPLTVDDNAPLLPAAVSGNDVHGPLTCTDNTPAPIDLGDPNEAGGRGGGQCSAR</sequence>
<evidence type="ECO:0000256" key="5">
    <source>
        <dbReference type="ARBA" id="ARBA00022801"/>
    </source>
</evidence>
<dbReference type="SUPFAM" id="SSF50969">
    <property type="entry name" value="YVTN repeat-like/Quinoprotein amine dehydrogenase"/>
    <property type="match status" value="1"/>
</dbReference>
<keyword evidence="5 9" id="KW-0378">Hydrolase</keyword>
<evidence type="ECO:0000256" key="8">
    <source>
        <dbReference type="PIRSR" id="PIRSR615500-1"/>
    </source>
</evidence>
<dbReference type="Gene3D" id="2.60.40.1120">
    <property type="entry name" value="Carboxypeptidase-like, regulatory domain"/>
    <property type="match status" value="3"/>
</dbReference>
<dbReference type="GO" id="GO:0004556">
    <property type="term" value="F:alpha-amylase activity"/>
    <property type="evidence" value="ECO:0007669"/>
    <property type="project" value="UniProtKB-EC"/>
</dbReference>
<dbReference type="SUPFAM" id="SSF63829">
    <property type="entry name" value="Calcium-dependent phosphotriesterase"/>
    <property type="match status" value="1"/>
</dbReference>
<dbReference type="PROSITE" id="PS00138">
    <property type="entry name" value="SUBTILASE_SER"/>
    <property type="match status" value="1"/>
</dbReference>
<feature type="active site" description="Charge relay system" evidence="8 9">
    <location>
        <position position="197"/>
    </location>
</feature>
<organism evidence="13 14">
    <name type="scientific">Jiangella alkaliphila</name>
    <dbReference type="NCBI Taxonomy" id="419479"/>
    <lineage>
        <taxon>Bacteria</taxon>
        <taxon>Bacillati</taxon>
        <taxon>Actinomycetota</taxon>
        <taxon>Actinomycetes</taxon>
        <taxon>Jiangellales</taxon>
        <taxon>Jiangellaceae</taxon>
        <taxon>Jiangella</taxon>
    </lineage>
</organism>
<evidence type="ECO:0000256" key="1">
    <source>
        <dbReference type="ARBA" id="ARBA00000548"/>
    </source>
</evidence>
<dbReference type="InterPro" id="IPR011044">
    <property type="entry name" value="Quino_amine_DH_bsu"/>
</dbReference>
<dbReference type="SUPFAM" id="SSF52743">
    <property type="entry name" value="Subtilisin-like"/>
    <property type="match status" value="1"/>
</dbReference>
<evidence type="ECO:0000256" key="10">
    <source>
        <dbReference type="RuleBase" id="RU003355"/>
    </source>
</evidence>
<feature type="active site" description="Charge relay system" evidence="8 9">
    <location>
        <position position="431"/>
    </location>
</feature>
<dbReference type="GO" id="GO:0005975">
    <property type="term" value="P:carbohydrate metabolic process"/>
    <property type="evidence" value="ECO:0007669"/>
    <property type="project" value="UniProtKB-ARBA"/>
</dbReference>
<evidence type="ECO:0000256" key="11">
    <source>
        <dbReference type="SAM" id="MobiDB-lite"/>
    </source>
</evidence>
<dbReference type="InterPro" id="IPR036852">
    <property type="entry name" value="Peptidase_S8/S53_dom_sf"/>
</dbReference>
<dbReference type="STRING" id="419479.SAMN04488563_5809"/>
<dbReference type="InterPro" id="IPR050131">
    <property type="entry name" value="Peptidase_S8_subtilisin-like"/>
</dbReference>
<dbReference type="InterPro" id="IPR008969">
    <property type="entry name" value="CarboxyPept-like_regulatory"/>
</dbReference>
<evidence type="ECO:0000256" key="7">
    <source>
        <dbReference type="ARBA" id="ARBA00030238"/>
    </source>
</evidence>
<comment type="similarity">
    <text evidence="2 9 10">Belongs to the peptidase S8 family.</text>
</comment>
<dbReference type="SUPFAM" id="SSF49452">
    <property type="entry name" value="Starch-binding domain-like"/>
    <property type="match status" value="1"/>
</dbReference>
<name>A0A1H2LCL3_9ACTN</name>
<evidence type="ECO:0000256" key="6">
    <source>
        <dbReference type="ARBA" id="ARBA00022825"/>
    </source>
</evidence>
<dbReference type="Pfam" id="PF00082">
    <property type="entry name" value="Peptidase_S8"/>
    <property type="match status" value="1"/>
</dbReference>
<dbReference type="InterPro" id="IPR013784">
    <property type="entry name" value="Carb-bd-like_fold"/>
</dbReference>
<dbReference type="Pfam" id="PF13620">
    <property type="entry name" value="CarboxypepD_reg"/>
    <property type="match status" value="3"/>
</dbReference>
<dbReference type="Gene3D" id="3.40.50.200">
    <property type="entry name" value="Peptidase S8/S53 domain"/>
    <property type="match status" value="1"/>
</dbReference>
<proteinExistence type="inferred from homology"/>
<dbReference type="Proteomes" id="UP000182977">
    <property type="component" value="Chromosome I"/>
</dbReference>
<dbReference type="InterPro" id="IPR022398">
    <property type="entry name" value="Peptidase_S8_His-AS"/>
</dbReference>
<dbReference type="InterPro" id="IPR000209">
    <property type="entry name" value="Peptidase_S8/S53_dom"/>
</dbReference>
<evidence type="ECO:0000259" key="12">
    <source>
        <dbReference type="Pfam" id="PF00082"/>
    </source>
</evidence>
<protein>
    <recommendedName>
        <fullName evidence="3">alpha-amylase</fullName>
        <ecNumber evidence="3">3.2.1.1</ecNumber>
    </recommendedName>
    <alternativeName>
        <fullName evidence="7">1,4-alpha-D-glucan glucanohydrolase</fullName>
    </alternativeName>
</protein>
<dbReference type="RefSeq" id="WP_082155533.1">
    <property type="nucleotide sequence ID" value="NZ_LBMC01000032.1"/>
</dbReference>
<dbReference type="PRINTS" id="PR00723">
    <property type="entry name" value="SUBTILISIN"/>
</dbReference>
<dbReference type="EMBL" id="LT629791">
    <property type="protein sequence ID" value="SDU78554.1"/>
    <property type="molecule type" value="Genomic_DNA"/>
</dbReference>
<dbReference type="PROSITE" id="PS00137">
    <property type="entry name" value="SUBTILASE_HIS"/>
    <property type="match status" value="1"/>
</dbReference>
<feature type="region of interest" description="Disordered" evidence="11">
    <location>
        <begin position="1396"/>
        <end position="1433"/>
    </location>
</feature>
<comment type="catalytic activity">
    <reaction evidence="1">
        <text>Endohydrolysis of (1-&gt;4)-alpha-D-glucosidic linkages in polysaccharides containing three or more (1-&gt;4)-alpha-linked D-glucose units.</text>
        <dbReference type="EC" id="3.2.1.1"/>
    </reaction>
</comment>
<dbReference type="InterPro" id="IPR013783">
    <property type="entry name" value="Ig-like_fold"/>
</dbReference>
<feature type="active site" description="Charge relay system" evidence="8 9">
    <location>
        <position position="245"/>
    </location>
</feature>
<dbReference type="Gene3D" id="2.60.40.10">
    <property type="entry name" value="Immunoglobulins"/>
    <property type="match status" value="1"/>
</dbReference>
<feature type="compositionally biased region" description="Gly residues" evidence="11">
    <location>
        <begin position="1423"/>
        <end position="1433"/>
    </location>
</feature>
<dbReference type="GO" id="GO:0030246">
    <property type="term" value="F:carbohydrate binding"/>
    <property type="evidence" value="ECO:0007669"/>
    <property type="project" value="InterPro"/>
</dbReference>
<dbReference type="PANTHER" id="PTHR43806">
    <property type="entry name" value="PEPTIDASE S8"/>
    <property type="match status" value="1"/>
</dbReference>
<evidence type="ECO:0000313" key="14">
    <source>
        <dbReference type="Proteomes" id="UP000182977"/>
    </source>
</evidence>
<gene>
    <name evidence="13" type="ORF">SAMN04488563_5809</name>
</gene>
<dbReference type="OrthoDB" id="5240813at2"/>
<evidence type="ECO:0000256" key="9">
    <source>
        <dbReference type="PROSITE-ProRule" id="PRU01240"/>
    </source>
</evidence>
<evidence type="ECO:0000256" key="3">
    <source>
        <dbReference type="ARBA" id="ARBA00012595"/>
    </source>
</evidence>
<keyword evidence="6 9" id="KW-0720">Serine protease</keyword>
<evidence type="ECO:0000256" key="2">
    <source>
        <dbReference type="ARBA" id="ARBA00011073"/>
    </source>
</evidence>
<accession>A0A1H2LCL3</accession>
<keyword evidence="4 9" id="KW-0645">Protease</keyword>
<dbReference type="PROSITE" id="PS00136">
    <property type="entry name" value="SUBTILASE_ASP"/>
    <property type="match status" value="1"/>
</dbReference>
<evidence type="ECO:0000256" key="4">
    <source>
        <dbReference type="ARBA" id="ARBA00022670"/>
    </source>
</evidence>
<dbReference type="InterPro" id="IPR023827">
    <property type="entry name" value="Peptidase_S8_Asp-AS"/>
</dbReference>
<dbReference type="GO" id="GO:0004252">
    <property type="term" value="F:serine-type endopeptidase activity"/>
    <property type="evidence" value="ECO:0007669"/>
    <property type="project" value="UniProtKB-UniRule"/>
</dbReference>
<dbReference type="InterPro" id="IPR015943">
    <property type="entry name" value="WD40/YVTN_repeat-like_dom_sf"/>
</dbReference>
<dbReference type="InterPro" id="IPR023828">
    <property type="entry name" value="Peptidase_S8_Ser-AS"/>
</dbReference>
<evidence type="ECO:0000313" key="13">
    <source>
        <dbReference type="EMBL" id="SDU78554.1"/>
    </source>
</evidence>
<dbReference type="GO" id="GO:0006508">
    <property type="term" value="P:proteolysis"/>
    <property type="evidence" value="ECO:0007669"/>
    <property type="project" value="UniProtKB-KW"/>
</dbReference>
<feature type="domain" description="Peptidase S8/S53" evidence="12">
    <location>
        <begin position="188"/>
        <end position="482"/>
    </location>
</feature>
<keyword evidence="14" id="KW-1185">Reference proteome</keyword>
<dbReference type="InterPro" id="IPR015500">
    <property type="entry name" value="Peptidase_S8_subtilisin-rel"/>
</dbReference>
<dbReference type="Gene3D" id="2.130.10.10">
    <property type="entry name" value="YVTN repeat-like/Quinoprotein amine dehydrogenase"/>
    <property type="match status" value="2"/>
</dbReference>
<dbReference type="SUPFAM" id="SSF49464">
    <property type="entry name" value="Carboxypeptidase regulatory domain-like"/>
    <property type="match status" value="2"/>
</dbReference>
<dbReference type="PANTHER" id="PTHR43806:SF11">
    <property type="entry name" value="CEREVISIN-RELATED"/>
    <property type="match status" value="1"/>
</dbReference>
<reference evidence="14" key="1">
    <citation type="submission" date="2016-10" db="EMBL/GenBank/DDBJ databases">
        <authorList>
            <person name="Varghese N."/>
            <person name="Submissions S."/>
        </authorList>
    </citation>
    <scope>NUCLEOTIDE SEQUENCE [LARGE SCALE GENOMIC DNA]</scope>
    <source>
        <strain evidence="14">DSM 45079</strain>
    </source>
</reference>
<dbReference type="EC" id="3.2.1.1" evidence="3"/>
<dbReference type="PROSITE" id="PS51892">
    <property type="entry name" value="SUBTILASE"/>
    <property type="match status" value="1"/>
</dbReference>